<gene>
    <name evidence="1" type="ORF">GUJ93_ZPchr0010g7641</name>
</gene>
<dbReference type="Pfam" id="PF02536">
    <property type="entry name" value="mTERF"/>
    <property type="match status" value="1"/>
</dbReference>
<reference evidence="1" key="1">
    <citation type="journal article" date="2021" name="bioRxiv">
        <title>Whole Genome Assembly and Annotation of Northern Wild Rice, Zizania palustris L., Supports a Whole Genome Duplication in the Zizania Genus.</title>
        <authorList>
            <person name="Haas M."/>
            <person name="Kono T."/>
            <person name="Macchietto M."/>
            <person name="Millas R."/>
            <person name="McGilp L."/>
            <person name="Shao M."/>
            <person name="Duquette J."/>
            <person name="Hirsch C.N."/>
            <person name="Kimball J."/>
        </authorList>
    </citation>
    <scope>NUCLEOTIDE SEQUENCE</scope>
    <source>
        <tissue evidence="1">Fresh leaf tissue</tissue>
    </source>
</reference>
<dbReference type="GO" id="GO:0003676">
    <property type="term" value="F:nucleic acid binding"/>
    <property type="evidence" value="ECO:0007669"/>
    <property type="project" value="InterPro"/>
</dbReference>
<dbReference type="EMBL" id="JAAALK010000082">
    <property type="protein sequence ID" value="KAG8085508.1"/>
    <property type="molecule type" value="Genomic_DNA"/>
</dbReference>
<dbReference type="Proteomes" id="UP000729402">
    <property type="component" value="Unassembled WGS sequence"/>
</dbReference>
<evidence type="ECO:0000313" key="1">
    <source>
        <dbReference type="EMBL" id="KAG8085508.1"/>
    </source>
</evidence>
<evidence type="ECO:0000313" key="2">
    <source>
        <dbReference type="Proteomes" id="UP000729402"/>
    </source>
</evidence>
<name>A0A8J5W8W1_ZIZPA</name>
<sequence>MFAAICRRRLFPQIPGSCGGAYRLQYNPGISVLHSHSYSSTAVAGGPCSEPCPGTISYFISCGLSPDAAAKRARKLRIRSTEKADAVCALLRSYGFSDRDMTRLLSSAPLLLNVDPDRITRPKLEFFASIGFESRKLATVPLLLTRSLHNHIIPTIQFLRGVISSDDEIRRAFYRCPRALITNLDNNMRPAVEALRRHGLTNGEISKVLAVQMGVLMLSPRRIGEIFEDLKAAGMSIEDKRFANCFRVICGLKRETWHRKIALYRSFGPSEDVVFEAFKKQPTALLVAEETIKKKVSFFLDVLKLEISAVMAQPVILASSMEKNIMPRCAVLSVLMREGKIKPDIKLLRSLMGSAKIFSDKFVWKYAEDVPDVVKAYEGEIKFEGFKGRDV</sequence>
<dbReference type="InterPro" id="IPR003690">
    <property type="entry name" value="MTERF"/>
</dbReference>
<proteinExistence type="predicted"/>
<dbReference type="SMART" id="SM00733">
    <property type="entry name" value="Mterf"/>
    <property type="match status" value="5"/>
</dbReference>
<dbReference type="PANTHER" id="PTHR13068:SF93">
    <property type="entry name" value="OS05G0403600 PROTEIN"/>
    <property type="match status" value="1"/>
</dbReference>
<accession>A0A8J5W8W1</accession>
<comment type="caution">
    <text evidence="1">The sequence shown here is derived from an EMBL/GenBank/DDBJ whole genome shotgun (WGS) entry which is preliminary data.</text>
</comment>
<dbReference type="AlphaFoldDB" id="A0A8J5W8W1"/>
<dbReference type="FunFam" id="1.25.70.10:FF:000001">
    <property type="entry name" value="Mitochondrial transcription termination factor-like"/>
    <property type="match status" value="1"/>
</dbReference>
<organism evidence="1 2">
    <name type="scientific">Zizania palustris</name>
    <name type="common">Northern wild rice</name>
    <dbReference type="NCBI Taxonomy" id="103762"/>
    <lineage>
        <taxon>Eukaryota</taxon>
        <taxon>Viridiplantae</taxon>
        <taxon>Streptophyta</taxon>
        <taxon>Embryophyta</taxon>
        <taxon>Tracheophyta</taxon>
        <taxon>Spermatophyta</taxon>
        <taxon>Magnoliopsida</taxon>
        <taxon>Liliopsida</taxon>
        <taxon>Poales</taxon>
        <taxon>Poaceae</taxon>
        <taxon>BOP clade</taxon>
        <taxon>Oryzoideae</taxon>
        <taxon>Oryzeae</taxon>
        <taxon>Zizaniinae</taxon>
        <taxon>Zizania</taxon>
    </lineage>
</organism>
<dbReference type="PANTHER" id="PTHR13068">
    <property type="entry name" value="CGI-12 PROTEIN-RELATED"/>
    <property type="match status" value="1"/>
</dbReference>
<reference evidence="1" key="2">
    <citation type="submission" date="2021-02" db="EMBL/GenBank/DDBJ databases">
        <authorList>
            <person name="Kimball J.A."/>
            <person name="Haas M.W."/>
            <person name="Macchietto M."/>
            <person name="Kono T."/>
            <person name="Duquette J."/>
            <person name="Shao M."/>
        </authorList>
    </citation>
    <scope>NUCLEOTIDE SEQUENCE</scope>
    <source>
        <tissue evidence="1">Fresh leaf tissue</tissue>
    </source>
</reference>
<protein>
    <submittedName>
        <fullName evidence="1">Uncharacterized protein</fullName>
    </submittedName>
</protein>
<dbReference type="OrthoDB" id="637682at2759"/>
<keyword evidence="2" id="KW-1185">Reference proteome</keyword>